<keyword evidence="4" id="KW-1015">Disulfide bond</keyword>
<feature type="region of interest" description="Disordered" evidence="7">
    <location>
        <begin position="1277"/>
        <end position="1301"/>
    </location>
</feature>
<keyword evidence="10" id="KW-1185">Reference proteome</keyword>
<reference evidence="9" key="2">
    <citation type="submission" date="2025-08" db="UniProtKB">
        <authorList>
            <consortium name="Ensembl"/>
        </authorList>
    </citation>
    <scope>IDENTIFICATION</scope>
</reference>
<dbReference type="SUPFAM" id="SSF57567">
    <property type="entry name" value="Serine protease inhibitors"/>
    <property type="match status" value="3"/>
</dbReference>
<sequence>MSKDSCSTWGGGHFSTFDKYQYDFTGTCNYIFATVCDESSPDFNVQFRRGLDKKISRIIIELGPSVIIVEKESISVRSIGVIKLPYANNGIQIAPYGRSTRLVAKLMEMELVVMWNNEDYLMVLTEKKYMGKTCGMCGNYDGYELNDFVSEGKLLDAYKYAALQKMDDPSEICLSEEIPIPGQPLSAMICSQLLNLVSPTCSVPKDGFVIRCQLDMQDCSEPGQKNCTCSTLSEYSRQCAMSHQVVLNWRTENFCSVGKCSANQIYEECGSPCIKTCSNPEYSCSSHCTYGCFCPEGTVLDDISKNRTCVHLNQCPCTLNGETYAPGETMKAACRTCKCTMGQWNCKDLPCPGRCSLEGGSFVTTFDSRSYRFHGVCTYILMKSTFSIFLEHNLPNNGTLMAVYEKSGYSHSETSLSAIIYLSTKDKIVISQNELLTDDDELKRLPYRSDITIFRQSSMFIQIHTVFDLEVLVQTSPVFQAYVKVGSQFKGRTLGLCGNYNGDTTDDFMTSMDITEGTASLFVDSWRAGNCNPALERETDPCALSQLNKISAETHCSILTKKGTVFEKCHTVVNPIPFYKRCVYQACNYEETFPYICSALGSYARTCSSMGLILENWRESMDNCTIPCTGNQTFSYNTQACDRTCLSLSYRALECHPTDIPIEGCHCPKGTYLNHKNECVRKSHCPCYLEDRKYILPDQSTMSGGITCYCVNGRLSCTGKPQNPAESCRAPKKYISCSDNLENKYGATCAPTCQMLATGIECIPTKCESGCVCADGLYENLDGRCVPAEDCPCEYGGLAYGRGEQIQTECEICTCRKGKWKCVQKSKCSSTCNLYGEGHITTFDGQRFVFDGNCEYILAMDGCSVNRPHSSFKIITENVICGKSGVTCSRSISIYLGVRSFSVIQQNSHLSPYLLQFWKLQICLQSDETICGLCGNYNGNMKDDFETRSKYVASNELEFVNSWKENPLCGDVYFVVDPCSKNPYRKAWAEKTCSIINSQVFSACHNKVNRMPYYEACVRDSCGCDIGGDCECMCDAIAVYAMACLDKGICIDWRTPEFCPVYCEYYNSHKNTGSGGALSYAYNNDNCTWHYRPCNCPNQNYKYVNIEGQPWGTLCHPQSPCAFLLAASTPKETTVPHIVPPVSTEKTTPATSASSTSKTSVPSEASPASSPAVPVPRTSPAPSSPLSTRLPSAAPSTASSPLPPTKPMPTAFIPTFTSSESTTYSSPSPNTTVSFTPRGETFSVALPTAVSSKSTPVVIPRVLPTTTVFPPSFVTTASTETPSVEQTSIRTTTLTTSRTTSSLSVTSELSTSLSSVTPAAVPQGEVFFSLFCFVAYASWMNCFCIPCTTVPFTEYIPEQKRCIQVVTDPPSLPNRLNAETMEVTTACGCCRPLQLYKKEFQLPCEDPDNPRKRLVKEITVFGGCRPSGHAQGDI</sequence>
<feature type="domain" description="VWFD" evidence="8">
    <location>
        <begin position="4"/>
        <end position="174"/>
    </location>
</feature>
<evidence type="ECO:0000256" key="7">
    <source>
        <dbReference type="SAM" id="MobiDB-lite"/>
    </source>
</evidence>
<dbReference type="GO" id="GO:0005615">
    <property type="term" value="C:extracellular space"/>
    <property type="evidence" value="ECO:0007669"/>
    <property type="project" value="TreeGrafter"/>
</dbReference>
<evidence type="ECO:0000259" key="8">
    <source>
        <dbReference type="PROSITE" id="PS51233"/>
    </source>
</evidence>
<evidence type="ECO:0000256" key="6">
    <source>
        <dbReference type="ARBA" id="ARBA00054401"/>
    </source>
</evidence>
<feature type="compositionally biased region" description="Low complexity" evidence="7">
    <location>
        <begin position="1143"/>
        <end position="1172"/>
    </location>
</feature>
<evidence type="ECO:0000256" key="4">
    <source>
        <dbReference type="ARBA" id="ARBA00023157"/>
    </source>
</evidence>
<feature type="compositionally biased region" description="Low complexity" evidence="7">
    <location>
        <begin position="1214"/>
        <end position="1234"/>
    </location>
</feature>
<dbReference type="InterPro" id="IPR001846">
    <property type="entry name" value="VWF_type-D"/>
</dbReference>
<dbReference type="Pfam" id="PF01826">
    <property type="entry name" value="TIL"/>
    <property type="match status" value="2"/>
</dbReference>
<comment type="subcellular location">
    <subcellularLocation>
        <location evidence="1">Secreted</location>
    </subcellularLocation>
</comment>
<dbReference type="Ensembl" id="ENSCMMT00000006902.1">
    <property type="protein sequence ID" value="ENSCMMP00000006197.1"/>
    <property type="gene ID" value="ENSCMMG00000003827.1"/>
</dbReference>
<dbReference type="SMART" id="SM00216">
    <property type="entry name" value="VWD"/>
    <property type="match status" value="3"/>
</dbReference>
<dbReference type="InterPro" id="IPR014853">
    <property type="entry name" value="VWF/SSPO/ZAN-like_Cys-rich_dom"/>
</dbReference>
<keyword evidence="3" id="KW-0677">Repeat</keyword>
<dbReference type="InterPro" id="IPR050780">
    <property type="entry name" value="Mucin_vWF_Thrombospondin_sf"/>
</dbReference>
<reference evidence="9" key="1">
    <citation type="submission" date="2018-09" db="EMBL/GenBank/DDBJ databases">
        <title>Common duck and Muscovy duck high density SNP chip.</title>
        <authorList>
            <person name="Vignal A."/>
            <person name="Thebault N."/>
            <person name="Warren W.C."/>
        </authorList>
    </citation>
    <scope>NUCLEOTIDE SEQUENCE [LARGE SCALE GENOMIC DNA]</scope>
</reference>
<keyword evidence="5" id="KW-0325">Glycoprotein</keyword>
<feature type="domain" description="VWFD" evidence="8">
    <location>
        <begin position="830"/>
        <end position="897"/>
    </location>
</feature>
<feature type="region of interest" description="Disordered" evidence="7">
    <location>
        <begin position="1134"/>
        <end position="1237"/>
    </location>
</feature>
<feature type="compositionally biased region" description="Polar residues" evidence="7">
    <location>
        <begin position="1277"/>
        <end position="1286"/>
    </location>
</feature>
<accession>A0A8C3BJH9</accession>
<comment type="function">
    <text evidence="6">Ovomucin, the glycoprotein responsible for the gel properties of egg white, is composed for 2 subunits, alpha-ovomucin/MUC5B and beta-ovomucin/MUC6.</text>
</comment>
<evidence type="ECO:0000256" key="1">
    <source>
        <dbReference type="ARBA" id="ARBA00004613"/>
    </source>
</evidence>
<feature type="compositionally biased region" description="Low complexity" evidence="7">
    <location>
        <begin position="1184"/>
        <end position="1200"/>
    </location>
</feature>
<evidence type="ECO:0000256" key="3">
    <source>
        <dbReference type="ARBA" id="ARBA00022737"/>
    </source>
</evidence>
<dbReference type="InterPro" id="IPR036084">
    <property type="entry name" value="Ser_inhib-like_sf"/>
</dbReference>
<dbReference type="GO" id="GO:0030299">
    <property type="term" value="P:intestinal cholesterol absorption"/>
    <property type="evidence" value="ECO:0007669"/>
    <property type="project" value="UniProtKB-ARBA"/>
</dbReference>
<dbReference type="FunFam" id="2.10.25.10:FF:000414">
    <property type="entry name" value="von Willebrand factor"/>
    <property type="match status" value="1"/>
</dbReference>
<dbReference type="FunFam" id="2.10.25.10:FF:000153">
    <property type="entry name" value="MUC5B isoform 1"/>
    <property type="match status" value="2"/>
</dbReference>
<dbReference type="GO" id="GO:0042632">
    <property type="term" value="P:cholesterol homeostasis"/>
    <property type="evidence" value="ECO:0007669"/>
    <property type="project" value="UniProtKB-ARBA"/>
</dbReference>
<dbReference type="Pfam" id="PF08742">
    <property type="entry name" value="C8"/>
    <property type="match status" value="3"/>
</dbReference>
<feature type="domain" description="VWFD" evidence="8">
    <location>
        <begin position="353"/>
        <end position="543"/>
    </location>
</feature>
<dbReference type="PANTHER" id="PTHR11339">
    <property type="entry name" value="EXTRACELLULAR MATRIX GLYCOPROTEIN RELATED"/>
    <property type="match status" value="1"/>
</dbReference>
<keyword evidence="2" id="KW-0964">Secreted</keyword>
<dbReference type="GO" id="GO:0031012">
    <property type="term" value="C:extracellular matrix"/>
    <property type="evidence" value="ECO:0007669"/>
    <property type="project" value="TreeGrafter"/>
</dbReference>
<dbReference type="CDD" id="cd19941">
    <property type="entry name" value="TIL"/>
    <property type="match status" value="3"/>
</dbReference>
<evidence type="ECO:0000256" key="5">
    <source>
        <dbReference type="ARBA" id="ARBA00023180"/>
    </source>
</evidence>
<name>A0A8C3BJH9_CAIMO</name>
<dbReference type="Pfam" id="PF00094">
    <property type="entry name" value="VWD"/>
    <property type="match status" value="4"/>
</dbReference>
<dbReference type="SMART" id="SM00832">
    <property type="entry name" value="C8"/>
    <property type="match status" value="3"/>
</dbReference>
<dbReference type="InterPro" id="IPR002919">
    <property type="entry name" value="TIL_dom"/>
</dbReference>
<feature type="compositionally biased region" description="Low complexity" evidence="7">
    <location>
        <begin position="1287"/>
        <end position="1301"/>
    </location>
</feature>
<evidence type="ECO:0000256" key="2">
    <source>
        <dbReference type="ARBA" id="ARBA00022525"/>
    </source>
</evidence>
<dbReference type="PROSITE" id="PS51233">
    <property type="entry name" value="VWFD"/>
    <property type="match status" value="4"/>
</dbReference>
<dbReference type="Proteomes" id="UP000694556">
    <property type="component" value="Chromosome 5"/>
</dbReference>
<proteinExistence type="predicted"/>
<dbReference type="PANTHER" id="PTHR11339:SF264">
    <property type="entry name" value="MUCIN-6"/>
    <property type="match status" value="1"/>
</dbReference>
<feature type="domain" description="VWFD" evidence="8">
    <location>
        <begin position="931"/>
        <end position="970"/>
    </location>
</feature>
<dbReference type="GO" id="GO:0046790">
    <property type="term" value="F:virion binding"/>
    <property type="evidence" value="ECO:0007669"/>
    <property type="project" value="UniProtKB-ARBA"/>
</dbReference>
<organism evidence="9 10">
    <name type="scientific">Cairina moschata</name>
    <name type="common">Muscovy duck</name>
    <dbReference type="NCBI Taxonomy" id="8855"/>
    <lineage>
        <taxon>Eukaryota</taxon>
        <taxon>Metazoa</taxon>
        <taxon>Chordata</taxon>
        <taxon>Craniata</taxon>
        <taxon>Vertebrata</taxon>
        <taxon>Euteleostomi</taxon>
        <taxon>Archelosauria</taxon>
        <taxon>Archosauria</taxon>
        <taxon>Dinosauria</taxon>
        <taxon>Saurischia</taxon>
        <taxon>Theropoda</taxon>
        <taxon>Coelurosauria</taxon>
        <taxon>Aves</taxon>
        <taxon>Neognathae</taxon>
        <taxon>Galloanserae</taxon>
        <taxon>Anseriformes</taxon>
        <taxon>Anatidae</taxon>
        <taxon>Anatinae</taxon>
        <taxon>Cairina</taxon>
    </lineage>
</organism>
<dbReference type="InterPro" id="IPR001007">
    <property type="entry name" value="VWF_dom"/>
</dbReference>
<evidence type="ECO:0000313" key="10">
    <source>
        <dbReference type="Proteomes" id="UP000694556"/>
    </source>
</evidence>
<dbReference type="GO" id="GO:0002281">
    <property type="term" value="P:macrophage activation involved in immune response"/>
    <property type="evidence" value="ECO:0007669"/>
    <property type="project" value="UniProtKB-ARBA"/>
</dbReference>
<dbReference type="SMART" id="SM00215">
    <property type="entry name" value="VWC_out"/>
    <property type="match status" value="1"/>
</dbReference>
<feature type="compositionally biased region" description="Pro residues" evidence="7">
    <location>
        <begin position="1173"/>
        <end position="1183"/>
    </location>
</feature>
<reference evidence="9" key="3">
    <citation type="submission" date="2025-09" db="UniProtKB">
        <authorList>
            <consortium name="Ensembl"/>
        </authorList>
    </citation>
    <scope>IDENTIFICATION</scope>
</reference>
<protein>
    <submittedName>
        <fullName evidence="9">Mucin 6, oligomeric mucus/gel-forming</fullName>
    </submittedName>
</protein>
<dbReference type="Gene3D" id="2.10.25.10">
    <property type="entry name" value="Laminin"/>
    <property type="match status" value="3"/>
</dbReference>
<evidence type="ECO:0000313" key="9">
    <source>
        <dbReference type="Ensembl" id="ENSCMMP00000006197.1"/>
    </source>
</evidence>